<name>A0A1S3YG25_TOBAC</name>
<accession>A0A1S3YG25</accession>
<dbReference type="InterPro" id="IPR001584">
    <property type="entry name" value="Integrase_cat-core"/>
</dbReference>
<dbReference type="AlphaFoldDB" id="A0A1S3YG25"/>
<dbReference type="InterPro" id="IPR036397">
    <property type="entry name" value="RNaseH_sf"/>
</dbReference>
<proteinExistence type="predicted"/>
<dbReference type="InterPro" id="IPR043128">
    <property type="entry name" value="Rev_trsase/Diguanyl_cyclase"/>
</dbReference>
<dbReference type="PANTHER" id="PTHR37984:SF5">
    <property type="entry name" value="PROTEIN NYNRIN-LIKE"/>
    <property type="match status" value="1"/>
</dbReference>
<dbReference type="Gene3D" id="1.10.340.70">
    <property type="match status" value="1"/>
</dbReference>
<dbReference type="OrthoDB" id="1223163at2759"/>
<dbReference type="GO" id="GO:0003676">
    <property type="term" value="F:nucleic acid binding"/>
    <property type="evidence" value="ECO:0007669"/>
    <property type="project" value="InterPro"/>
</dbReference>
<dbReference type="Pfam" id="PF17919">
    <property type="entry name" value="RT_RNaseH_2"/>
    <property type="match status" value="1"/>
</dbReference>
<dbReference type="InterPro" id="IPR041588">
    <property type="entry name" value="Integrase_H2C2"/>
</dbReference>
<evidence type="ECO:0000256" key="1">
    <source>
        <dbReference type="ARBA" id="ARBA00023268"/>
    </source>
</evidence>
<dbReference type="SUPFAM" id="SSF56672">
    <property type="entry name" value="DNA/RNA polymerases"/>
    <property type="match status" value="1"/>
</dbReference>
<protein>
    <recommendedName>
        <fullName evidence="3">Integrase catalytic domain-containing protein</fullName>
    </recommendedName>
</protein>
<dbReference type="Pfam" id="PF17921">
    <property type="entry name" value="Integrase_H2C2"/>
    <property type="match status" value="1"/>
</dbReference>
<feature type="domain" description="Integrase catalytic" evidence="3">
    <location>
        <begin position="395"/>
        <end position="568"/>
    </location>
</feature>
<reference evidence="4" key="1">
    <citation type="submission" date="2025-08" db="UniProtKB">
        <authorList>
            <consortium name="RefSeq"/>
        </authorList>
    </citation>
    <scope>IDENTIFICATION</scope>
</reference>
<dbReference type="PaxDb" id="4097-A0A1S3YG25"/>
<dbReference type="SUPFAM" id="SSF53098">
    <property type="entry name" value="Ribonuclease H-like"/>
    <property type="match status" value="1"/>
</dbReference>
<dbReference type="Gene3D" id="3.30.420.10">
    <property type="entry name" value="Ribonuclease H-like superfamily/Ribonuclease H"/>
    <property type="match status" value="1"/>
</dbReference>
<evidence type="ECO:0000256" key="2">
    <source>
        <dbReference type="SAM" id="SignalP"/>
    </source>
</evidence>
<dbReference type="RefSeq" id="XP_016451164.1">
    <property type="nucleotide sequence ID" value="XM_016595678.1"/>
</dbReference>
<evidence type="ECO:0000313" key="4">
    <source>
        <dbReference type="RefSeq" id="XP_016451164.1"/>
    </source>
</evidence>
<dbReference type="SMR" id="A0A1S3YG25"/>
<evidence type="ECO:0000259" key="3">
    <source>
        <dbReference type="PROSITE" id="PS50994"/>
    </source>
</evidence>
<dbReference type="InterPro" id="IPR041577">
    <property type="entry name" value="RT_RNaseH_2"/>
</dbReference>
<dbReference type="PANTHER" id="PTHR37984">
    <property type="entry name" value="PROTEIN CBG26694"/>
    <property type="match status" value="1"/>
</dbReference>
<keyword evidence="2" id="KW-0732">Signal</keyword>
<dbReference type="CDD" id="cd09274">
    <property type="entry name" value="RNase_HI_RT_Ty3"/>
    <property type="match status" value="1"/>
</dbReference>
<dbReference type="InterPro" id="IPR012337">
    <property type="entry name" value="RNaseH-like_sf"/>
</dbReference>
<dbReference type="FunFam" id="1.10.340.70:FF:000001">
    <property type="entry name" value="Retrovirus-related Pol polyprotein from transposon gypsy-like Protein"/>
    <property type="match status" value="1"/>
</dbReference>
<organism evidence="4">
    <name type="scientific">Nicotiana tabacum</name>
    <name type="common">Common tobacco</name>
    <dbReference type="NCBI Taxonomy" id="4097"/>
    <lineage>
        <taxon>Eukaryota</taxon>
        <taxon>Viridiplantae</taxon>
        <taxon>Streptophyta</taxon>
        <taxon>Embryophyta</taxon>
        <taxon>Tracheophyta</taxon>
        <taxon>Spermatophyta</taxon>
        <taxon>Magnoliopsida</taxon>
        <taxon>eudicotyledons</taxon>
        <taxon>Gunneridae</taxon>
        <taxon>Pentapetalae</taxon>
        <taxon>asterids</taxon>
        <taxon>lamiids</taxon>
        <taxon>Solanales</taxon>
        <taxon>Solanaceae</taxon>
        <taxon>Nicotianoideae</taxon>
        <taxon>Nicotianeae</taxon>
        <taxon>Nicotiana</taxon>
    </lineage>
</organism>
<feature type="chain" id="PRO_5010342828" description="Integrase catalytic domain-containing protein" evidence="2">
    <location>
        <begin position="23"/>
        <end position="586"/>
    </location>
</feature>
<feature type="signal peptide" evidence="2">
    <location>
        <begin position="1"/>
        <end position="22"/>
    </location>
</feature>
<dbReference type="GO" id="GO:0015074">
    <property type="term" value="P:DNA integration"/>
    <property type="evidence" value="ECO:0007669"/>
    <property type="project" value="InterPro"/>
</dbReference>
<dbReference type="GO" id="GO:0003824">
    <property type="term" value="F:catalytic activity"/>
    <property type="evidence" value="ECO:0007669"/>
    <property type="project" value="UniProtKB-KW"/>
</dbReference>
<sequence>MALRGLNFWLMYATMFKQLGLGAPRPTMVMLQLADRSYVYPEGVIEDVLLQIGKFIFPVDFIILDYEADELAVQEYYYFLDGYSGYNQISIAPEDLEKITFTCPYGTYAIKRMPFGTVCGVFMDDFSMFGPSFDEFSSNLVMLARCEETNLVFYRLFRKEFSKISSPLCKLLEKDVPFKFDDACLKAFEELKKKLVSAPIIVAPDWNEPFELMCDASDGAIGAVLGQRRSKIFHSLYYASKTLTPAQINFTMTEKELLAVVWAFDKFRAYLVGTKVIVYADYAAIKLETLNHIAEGDVIKETFPDEQLLAVTAGEVPWYVYFVNYLASGEMPHDLEPHAKKNFLRDVRSYVWDEPFLFKYCTDQLMRRCVPESEINAILHDCHASPYGGHHTGDKTAAKVLQSGFYWPKLFKDAHEFVRRCDRCQRTGTITKKHEMPLHDYVSKWVEAIALPTNDAKVVVNFVKNHIFTRFGTLRVMISDGGTHFYNKLLDNVLAKYGVKHNVVIAYHPQTCGQVEVLNREIKQVLEKMVSASRKDWATKIDDTLWEYRTAYKTSIGTSPYKLVYGKLPTHPTIYAMLGKAVFRLE</sequence>
<gene>
    <name evidence="4" type="primary">LOC107775879</name>
</gene>
<dbReference type="InterPro" id="IPR043502">
    <property type="entry name" value="DNA/RNA_pol_sf"/>
</dbReference>
<keyword evidence="1" id="KW-0511">Multifunctional enzyme</keyword>
<dbReference type="Gene3D" id="3.30.70.270">
    <property type="match status" value="2"/>
</dbReference>
<dbReference type="InterPro" id="IPR050951">
    <property type="entry name" value="Retrovirus_Pol_polyprotein"/>
</dbReference>
<dbReference type="PROSITE" id="PS50994">
    <property type="entry name" value="INTEGRASE"/>
    <property type="match status" value="1"/>
</dbReference>
<dbReference type="KEGG" id="nta:107775879"/>